<name>A0A0D7BFT4_9AGAR</name>
<reference evidence="2 3" key="1">
    <citation type="journal article" date="2015" name="Fungal Genet. Biol.">
        <title>Evolution of novel wood decay mechanisms in Agaricales revealed by the genome sequences of Fistulina hepatica and Cylindrobasidium torrendii.</title>
        <authorList>
            <person name="Floudas D."/>
            <person name="Held B.W."/>
            <person name="Riley R."/>
            <person name="Nagy L.G."/>
            <person name="Koehler G."/>
            <person name="Ransdell A.S."/>
            <person name="Younus H."/>
            <person name="Chow J."/>
            <person name="Chiniquy J."/>
            <person name="Lipzen A."/>
            <person name="Tritt A."/>
            <person name="Sun H."/>
            <person name="Haridas S."/>
            <person name="LaButti K."/>
            <person name="Ohm R.A."/>
            <person name="Kues U."/>
            <person name="Blanchette R.A."/>
            <person name="Grigoriev I.V."/>
            <person name="Minto R.E."/>
            <person name="Hibbett D.S."/>
        </authorList>
    </citation>
    <scope>NUCLEOTIDE SEQUENCE [LARGE SCALE GENOMIC DNA]</scope>
    <source>
        <strain evidence="2 3">FP15055 ss-10</strain>
    </source>
</reference>
<feature type="compositionally biased region" description="Basic and acidic residues" evidence="1">
    <location>
        <begin position="17"/>
        <end position="26"/>
    </location>
</feature>
<protein>
    <submittedName>
        <fullName evidence="2">Uncharacterized protein</fullName>
    </submittedName>
</protein>
<dbReference type="Proteomes" id="UP000054007">
    <property type="component" value="Unassembled WGS sequence"/>
</dbReference>
<dbReference type="AlphaFoldDB" id="A0A0D7BFT4"/>
<organism evidence="2 3">
    <name type="scientific">Cylindrobasidium torrendii FP15055 ss-10</name>
    <dbReference type="NCBI Taxonomy" id="1314674"/>
    <lineage>
        <taxon>Eukaryota</taxon>
        <taxon>Fungi</taxon>
        <taxon>Dikarya</taxon>
        <taxon>Basidiomycota</taxon>
        <taxon>Agaricomycotina</taxon>
        <taxon>Agaricomycetes</taxon>
        <taxon>Agaricomycetidae</taxon>
        <taxon>Agaricales</taxon>
        <taxon>Marasmiineae</taxon>
        <taxon>Physalacriaceae</taxon>
        <taxon>Cylindrobasidium</taxon>
    </lineage>
</organism>
<feature type="region of interest" description="Disordered" evidence="1">
    <location>
        <begin position="329"/>
        <end position="356"/>
    </location>
</feature>
<gene>
    <name evidence="2" type="ORF">CYLTODRAFT_244734</name>
</gene>
<evidence type="ECO:0000313" key="3">
    <source>
        <dbReference type="Proteomes" id="UP000054007"/>
    </source>
</evidence>
<feature type="compositionally biased region" description="Low complexity" evidence="1">
    <location>
        <begin position="110"/>
        <end position="121"/>
    </location>
</feature>
<accession>A0A0D7BFT4</accession>
<feature type="compositionally biased region" description="Polar residues" evidence="1">
    <location>
        <begin position="49"/>
        <end position="64"/>
    </location>
</feature>
<evidence type="ECO:0000256" key="1">
    <source>
        <dbReference type="SAM" id="MobiDB-lite"/>
    </source>
</evidence>
<evidence type="ECO:0000313" key="2">
    <source>
        <dbReference type="EMBL" id="KIY68974.1"/>
    </source>
</evidence>
<proteinExistence type="predicted"/>
<keyword evidence="3" id="KW-1185">Reference proteome</keyword>
<feature type="compositionally biased region" description="Polar residues" evidence="1">
    <location>
        <begin position="145"/>
        <end position="155"/>
    </location>
</feature>
<dbReference type="EMBL" id="KN880492">
    <property type="protein sequence ID" value="KIY68974.1"/>
    <property type="molecule type" value="Genomic_DNA"/>
</dbReference>
<feature type="region of interest" description="Disordered" evidence="1">
    <location>
        <begin position="1"/>
        <end position="185"/>
    </location>
</feature>
<sequence length="356" mass="38857">MPVPRDSSPDPLATAKEAARTNRDNLDEVMIIGHKRGGSLTRPLMAKESASTPTQGSSTLQTRQPPRISLALDTPTDGTVPSRYVERFTPSGESAMMLENPPASPRTEESSSSASLISRFSEWSRKQRNMPPPSRRPSGPRPQSHISQRRSTVYNTIAEHPQDNTPSVSTWRAGPDPAFNDSPPNSIFNTADDTRRSVPPGYWQSQQSPLVEDPELRRLEIATQSDFYCNFSSSSYGEQSPSYTRQPAPFRLSPESMMPDSPASVEPFDMTVGTSTTEHPIAMGPVRLSAVGGPTDGSGLPIHQISSAFDTPAQRLSMHAATVDTQSDDVHSNYYFDGPPPSTVSHSHSQAHSRRT</sequence>